<dbReference type="GO" id="GO:0016787">
    <property type="term" value="F:hydrolase activity"/>
    <property type="evidence" value="ECO:0007669"/>
    <property type="project" value="UniProtKB-KW"/>
</dbReference>
<evidence type="ECO:0000313" key="2">
    <source>
        <dbReference type="Proteomes" id="UP001523566"/>
    </source>
</evidence>
<dbReference type="InterPro" id="IPR026002">
    <property type="entry name" value="ATC_hydrolase-like"/>
</dbReference>
<dbReference type="Pfam" id="PF14196">
    <property type="entry name" value="ATC_hydrolase"/>
    <property type="match status" value="1"/>
</dbReference>
<accession>A0ABT1E786</accession>
<evidence type="ECO:0000313" key="1">
    <source>
        <dbReference type="EMBL" id="MCP1100832.1"/>
    </source>
</evidence>
<dbReference type="Proteomes" id="UP001523566">
    <property type="component" value="Unassembled WGS sequence"/>
</dbReference>
<keyword evidence="2" id="KW-1185">Reference proteome</keyword>
<organism evidence="1 2">
    <name type="scientific">Aequitasia blattaphilus</name>
    <dbReference type="NCBI Taxonomy" id="2949332"/>
    <lineage>
        <taxon>Bacteria</taxon>
        <taxon>Bacillati</taxon>
        <taxon>Bacillota</taxon>
        <taxon>Clostridia</taxon>
        <taxon>Lachnospirales</taxon>
        <taxon>Lachnospiraceae</taxon>
        <taxon>Aequitasia</taxon>
    </lineage>
</organism>
<protein>
    <submittedName>
        <fullName evidence="1">L-2-amino-thiazoline-4-carboxylic acid hydrolase</fullName>
    </submittedName>
</protein>
<proteinExistence type="predicted"/>
<sequence length="233" mass="26856">METTEINCKIEHHAVLFAYLSKRTFEKRPQDGEKVILKAMTIYGKERGARMAGNALANGDHLSTAMSQVYGEWVPDYDGQMDFGRMQTTPTLQTYIAKCAWCDAWEKHNLMEYGKYYCSNIDNAWYQGFNPDNVCTQLTPPMSWGGQRCEFDWQNPITDEELIYLNEKKTALGDSCIKDFNFHTAHLLYSISRTLKKELGEDATEIIENAKKDYINTFGQEYLDVLKGKYKGE</sequence>
<name>A0ABT1E786_9FIRM</name>
<dbReference type="EMBL" id="JAMZFW010000001">
    <property type="protein sequence ID" value="MCP1100832.1"/>
    <property type="molecule type" value="Genomic_DNA"/>
</dbReference>
<comment type="caution">
    <text evidence="1">The sequence shown here is derived from an EMBL/GenBank/DDBJ whole genome shotgun (WGS) entry which is preliminary data.</text>
</comment>
<reference evidence="1 2" key="1">
    <citation type="journal article" date="2022" name="Genome Biol. Evol.">
        <title>Host diet, physiology and behaviors set the stage for Lachnospiraceae cladogenesis.</title>
        <authorList>
            <person name="Vera-Ponce De Leon A."/>
            <person name="Schneider M."/>
            <person name="Jahnes B.C."/>
            <person name="Sadowski V."/>
            <person name="Camuy-Velez L.A."/>
            <person name="Duan J."/>
            <person name="Sabree Z.L."/>
        </authorList>
    </citation>
    <scope>NUCLEOTIDE SEQUENCE [LARGE SCALE GENOMIC DNA]</scope>
    <source>
        <strain evidence="1 2">PAL113</strain>
    </source>
</reference>
<dbReference type="RefSeq" id="WP_262064621.1">
    <property type="nucleotide sequence ID" value="NZ_JAMXOD010000001.1"/>
</dbReference>
<gene>
    <name evidence="1" type="ORF">NK125_00180</name>
</gene>
<keyword evidence="1" id="KW-0378">Hydrolase</keyword>